<keyword evidence="5 6" id="KW-0472">Membrane</keyword>
<keyword evidence="3 6" id="KW-0812">Transmembrane</keyword>
<evidence type="ECO:0000256" key="2">
    <source>
        <dbReference type="ARBA" id="ARBA00022475"/>
    </source>
</evidence>
<keyword evidence="2" id="KW-1003">Cell membrane</keyword>
<dbReference type="Pfam" id="PF01943">
    <property type="entry name" value="Polysacc_synt"/>
    <property type="match status" value="1"/>
</dbReference>
<feature type="transmembrane region" description="Helical" evidence="6">
    <location>
        <begin position="175"/>
        <end position="193"/>
    </location>
</feature>
<feature type="transmembrane region" description="Helical" evidence="6">
    <location>
        <begin position="148"/>
        <end position="169"/>
    </location>
</feature>
<accession>A0A078R893</accession>
<dbReference type="InterPro" id="IPR050833">
    <property type="entry name" value="Poly_Biosynth_Transport"/>
</dbReference>
<dbReference type="EMBL" id="JNHI01000007">
    <property type="protein sequence ID" value="KDS31729.1"/>
    <property type="molecule type" value="Genomic_DNA"/>
</dbReference>
<evidence type="ECO:0000313" key="8">
    <source>
        <dbReference type="Proteomes" id="UP000028134"/>
    </source>
</evidence>
<dbReference type="AlphaFoldDB" id="A0A078R893"/>
<evidence type="ECO:0000256" key="6">
    <source>
        <dbReference type="SAM" id="Phobius"/>
    </source>
</evidence>
<dbReference type="GO" id="GO:0005886">
    <property type="term" value="C:plasma membrane"/>
    <property type="evidence" value="ECO:0007669"/>
    <property type="project" value="UniProtKB-SubCell"/>
</dbReference>
<name>A0A078R893_PHOVU</name>
<feature type="transmembrane region" description="Helical" evidence="6">
    <location>
        <begin position="12"/>
        <end position="32"/>
    </location>
</feature>
<comment type="subcellular location">
    <subcellularLocation>
        <location evidence="1">Cell membrane</location>
        <topology evidence="1">Multi-pass membrane protein</topology>
    </subcellularLocation>
</comment>
<dbReference type="RefSeq" id="WP_007840168.1">
    <property type="nucleotide sequence ID" value="NZ_JNHI01000007.1"/>
</dbReference>
<feature type="transmembrane region" description="Helical" evidence="6">
    <location>
        <begin position="214"/>
        <end position="238"/>
    </location>
</feature>
<proteinExistence type="predicted"/>
<feature type="transmembrane region" description="Helical" evidence="6">
    <location>
        <begin position="356"/>
        <end position="375"/>
    </location>
</feature>
<feature type="transmembrane region" description="Helical" evidence="6">
    <location>
        <begin position="250"/>
        <end position="273"/>
    </location>
</feature>
<feature type="transmembrane region" description="Helical" evidence="6">
    <location>
        <begin position="381"/>
        <end position="403"/>
    </location>
</feature>
<feature type="transmembrane region" description="Helical" evidence="6">
    <location>
        <begin position="324"/>
        <end position="344"/>
    </location>
</feature>
<feature type="transmembrane region" description="Helical" evidence="6">
    <location>
        <begin position="442"/>
        <end position="460"/>
    </location>
</feature>
<evidence type="ECO:0000256" key="3">
    <source>
        <dbReference type="ARBA" id="ARBA00022692"/>
    </source>
</evidence>
<dbReference type="Proteomes" id="UP000028134">
    <property type="component" value="Unassembled WGS sequence"/>
</dbReference>
<feature type="transmembrane region" description="Helical" evidence="6">
    <location>
        <begin position="114"/>
        <end position="136"/>
    </location>
</feature>
<gene>
    <name evidence="7" type="ORF">M097_1713</name>
</gene>
<comment type="caution">
    <text evidence="7">The sequence shown here is derived from an EMBL/GenBank/DDBJ whole genome shotgun (WGS) entry which is preliminary data.</text>
</comment>
<dbReference type="PATRIC" id="fig|1339350.3.peg.1654"/>
<dbReference type="PANTHER" id="PTHR30250:SF11">
    <property type="entry name" value="O-ANTIGEN TRANSPORTER-RELATED"/>
    <property type="match status" value="1"/>
</dbReference>
<feature type="transmembrane region" description="Helical" evidence="6">
    <location>
        <begin position="415"/>
        <end position="436"/>
    </location>
</feature>
<feature type="transmembrane region" description="Helical" evidence="6">
    <location>
        <begin position="294"/>
        <end position="318"/>
    </location>
</feature>
<feature type="transmembrane region" description="Helical" evidence="6">
    <location>
        <begin position="38"/>
        <end position="60"/>
    </location>
</feature>
<evidence type="ECO:0000256" key="4">
    <source>
        <dbReference type="ARBA" id="ARBA00022989"/>
    </source>
</evidence>
<reference evidence="7 8" key="1">
    <citation type="submission" date="2014-04" db="EMBL/GenBank/DDBJ databases">
        <authorList>
            <person name="Sears C."/>
            <person name="Carroll K."/>
            <person name="Sack B.R."/>
            <person name="Qadri F."/>
            <person name="Myers L.L."/>
            <person name="Chung G.-T."/>
            <person name="Escheverria P."/>
            <person name="Fraser C.M."/>
            <person name="Sadzewicz L."/>
            <person name="Shefchek K.A."/>
            <person name="Tallon L."/>
            <person name="Das S.P."/>
            <person name="Daugherty S."/>
            <person name="Mongodin E.F."/>
        </authorList>
    </citation>
    <scope>NUCLEOTIDE SEQUENCE [LARGE SCALE GENOMIC DNA]</scope>
    <source>
        <strain evidence="8">3775 SL(B) 10 (iv)</strain>
    </source>
</reference>
<dbReference type="PANTHER" id="PTHR30250">
    <property type="entry name" value="PST FAMILY PREDICTED COLANIC ACID TRANSPORTER"/>
    <property type="match status" value="1"/>
</dbReference>
<feature type="transmembrane region" description="Helical" evidence="6">
    <location>
        <begin position="89"/>
        <end position="108"/>
    </location>
</feature>
<protein>
    <submittedName>
        <fullName evidence="7">Polysaccharide biosynthesis family protein</fullName>
    </submittedName>
</protein>
<dbReference type="InterPro" id="IPR002797">
    <property type="entry name" value="Polysacc_synth"/>
</dbReference>
<sequence length="472" mass="54536">MSDFKALAKHSTNYLFAIMATKALAFISIPVYTRLLSVYEYGIINVFMSTVGIVQVLLTLNTEVAISRYYYDAKNEQDFKEFCSTSIKISSGVWLLMSLIMVMLNPWLAEELSFSKVLTLCMIPVATYSIINSIFIQIYQPLLRSKKVAIVSSVQSYLAFCLSVIFMLCMETERYYGYIWGTIAAMILLATYLTRQIRPFYVKSKINREHVKYLLSYSLPYIPYTLSGIILAQFGRIFMSTHGGFDAAGLYSFVSNVGALMMILISVGHSAWNPYYLQYMTNKDYKSIDKDYDLIWRVTLISAMGLTMFGNEIALIMARPEFLSGMYLLPILIIGYVFYQWSYVYLRSTGFAKRTIWNAVAILISGISNILLNHLLIDRFYILGVAISFCISYFILYAVAYLINKYILKTYVPQSIRFIKPFLLLLLLMAVYQYVFGGEMNLWIKIPVFFILTCLFMWGYKSYIFKVLRFYH</sequence>
<keyword evidence="4 6" id="KW-1133">Transmembrane helix</keyword>
<evidence type="ECO:0000313" key="7">
    <source>
        <dbReference type="EMBL" id="KDS31729.1"/>
    </source>
</evidence>
<evidence type="ECO:0000256" key="1">
    <source>
        <dbReference type="ARBA" id="ARBA00004651"/>
    </source>
</evidence>
<evidence type="ECO:0000256" key="5">
    <source>
        <dbReference type="ARBA" id="ARBA00023136"/>
    </source>
</evidence>
<organism evidence="7 8">
    <name type="scientific">Phocaeicola vulgatus str. 3775 SL</name>
    <name type="common">B</name>
    <name type="synonym">iv</name>
    <dbReference type="NCBI Taxonomy" id="1339350"/>
    <lineage>
        <taxon>Bacteria</taxon>
        <taxon>Pseudomonadati</taxon>
        <taxon>Bacteroidota</taxon>
        <taxon>Bacteroidia</taxon>
        <taxon>Bacteroidales</taxon>
        <taxon>Bacteroidaceae</taxon>
        <taxon>Phocaeicola</taxon>
    </lineage>
</organism>